<dbReference type="EMBL" id="KV460206">
    <property type="protein sequence ID" value="OBU01330.1"/>
    <property type="molecule type" value="Genomic_DNA"/>
</dbReference>
<organism evidence="1 2">
    <name type="scientific">Pseudogymnoascus verrucosus</name>
    <dbReference type="NCBI Taxonomy" id="342668"/>
    <lineage>
        <taxon>Eukaryota</taxon>
        <taxon>Fungi</taxon>
        <taxon>Dikarya</taxon>
        <taxon>Ascomycota</taxon>
        <taxon>Pezizomycotina</taxon>
        <taxon>Leotiomycetes</taxon>
        <taxon>Thelebolales</taxon>
        <taxon>Thelebolaceae</taxon>
        <taxon>Pseudogymnoascus</taxon>
    </lineage>
</organism>
<dbReference type="GeneID" id="28833982"/>
<dbReference type="Proteomes" id="UP000091956">
    <property type="component" value="Unassembled WGS sequence"/>
</dbReference>
<accession>A0A2P2SWY0</accession>
<sequence>MAAPAEYTIANLNGQWVLNKTLSDATEPVLTLQGVGWLKRKAIGLATITLSITEKVVDGLTIIDIESTGTGGIQGTAEHRELNWSEREHEDHVFGPLTGQTKWLDNKGADWDALDSFQKEGWLDERVGPNGEPHILTTAVSKTNGWTAIQVWGFTELNGVRYYTRKVVITKGSEVLKVRIFYDFAGPKA</sequence>
<dbReference type="RefSeq" id="XP_018135062.1">
    <property type="nucleotide sequence ID" value="XM_018270124.2"/>
</dbReference>
<dbReference type="AlphaFoldDB" id="A0A2P2SWY0"/>
<proteinExistence type="predicted"/>
<evidence type="ECO:0000313" key="2">
    <source>
        <dbReference type="Proteomes" id="UP000091956"/>
    </source>
</evidence>
<evidence type="ECO:0000313" key="1">
    <source>
        <dbReference type="EMBL" id="OBU01330.1"/>
    </source>
</evidence>
<reference evidence="2" key="2">
    <citation type="journal article" date="2018" name="Nat. Commun.">
        <title>Extreme sensitivity to ultraviolet light in the fungal pathogen causing white-nose syndrome of bats.</title>
        <authorList>
            <person name="Palmer J.M."/>
            <person name="Drees K.P."/>
            <person name="Foster J.T."/>
            <person name="Lindner D.L."/>
        </authorList>
    </citation>
    <scope>NUCLEOTIDE SEQUENCE [LARGE SCALE GENOMIC DNA]</scope>
    <source>
        <strain evidence="2">UAMH 10579</strain>
    </source>
</reference>
<protein>
    <submittedName>
        <fullName evidence="1">Uncharacterized protein</fullName>
    </submittedName>
</protein>
<reference evidence="1 2" key="1">
    <citation type="submission" date="2016-03" db="EMBL/GenBank/DDBJ databases">
        <title>Comparative genomics of Pseudogymnoascus destructans, the fungus causing white-nose syndrome of bats.</title>
        <authorList>
            <person name="Palmer J.M."/>
            <person name="Drees K.P."/>
            <person name="Foster J.T."/>
            <person name="Lindner D.L."/>
        </authorList>
    </citation>
    <scope>NUCLEOTIDE SEQUENCE [LARGE SCALE GENOMIC DNA]</scope>
    <source>
        <strain evidence="1 2">UAMH 10579</strain>
    </source>
</reference>
<dbReference type="OrthoDB" id="425354at2759"/>
<name>A0A2P2SWY0_9PEZI</name>
<dbReference type="PANTHER" id="PTHR38115">
    <property type="entry name" value="LIPOCALIN-LIKE DOMAIN-CONTAINING PROTEIN"/>
    <property type="match status" value="1"/>
</dbReference>
<keyword evidence="2" id="KW-1185">Reference proteome</keyword>
<dbReference type="InterPro" id="IPR053037">
    <property type="entry name" value="Pericyclase_pydY-like"/>
</dbReference>
<gene>
    <name evidence="1" type="ORF">VE01_00596</name>
</gene>
<dbReference type="PANTHER" id="PTHR38115:SF1">
    <property type="entry name" value="LIPOCALIN-LIKE DOMAIN-CONTAINING PROTEIN"/>
    <property type="match status" value="1"/>
</dbReference>